<gene>
    <name evidence="1" type="ORF">CCMA1212_006443</name>
</gene>
<evidence type="ECO:0000313" key="2">
    <source>
        <dbReference type="Proteomes" id="UP001642720"/>
    </source>
</evidence>
<dbReference type="Proteomes" id="UP001642720">
    <property type="component" value="Unassembled WGS sequence"/>
</dbReference>
<comment type="caution">
    <text evidence="1">The sequence shown here is derived from an EMBL/GenBank/DDBJ whole genome shotgun (WGS) entry which is preliminary data.</text>
</comment>
<proteinExistence type="predicted"/>
<evidence type="ECO:0000313" key="1">
    <source>
        <dbReference type="EMBL" id="TFB01516.1"/>
    </source>
</evidence>
<dbReference type="EMBL" id="PPTA01000008">
    <property type="protein sequence ID" value="TFB01516.1"/>
    <property type="molecule type" value="Genomic_DNA"/>
</dbReference>
<reference evidence="1 2" key="1">
    <citation type="submission" date="2018-01" db="EMBL/GenBank/DDBJ databases">
        <title>Genome characterization of the sugarcane-associated fungus Trichoderma ghanense CCMA-1212 and their application in lignocelulose bioconversion.</title>
        <authorList>
            <person name="Steindorff A.S."/>
            <person name="Mendes T.D."/>
            <person name="Vilela E.S.D."/>
            <person name="Rodrigues D.S."/>
            <person name="Formighieri E.F."/>
            <person name="Melo I.S."/>
            <person name="Favaro L.C.L."/>
        </authorList>
    </citation>
    <scope>NUCLEOTIDE SEQUENCE [LARGE SCALE GENOMIC DNA]</scope>
    <source>
        <strain evidence="1 2">CCMA-1212</strain>
    </source>
</reference>
<dbReference type="RefSeq" id="XP_073557717.1">
    <property type="nucleotide sequence ID" value="XM_073703665.1"/>
</dbReference>
<organism evidence="1 2">
    <name type="scientific">Trichoderma ghanense</name>
    <dbReference type="NCBI Taxonomy" id="65468"/>
    <lineage>
        <taxon>Eukaryota</taxon>
        <taxon>Fungi</taxon>
        <taxon>Dikarya</taxon>
        <taxon>Ascomycota</taxon>
        <taxon>Pezizomycotina</taxon>
        <taxon>Sordariomycetes</taxon>
        <taxon>Hypocreomycetidae</taxon>
        <taxon>Hypocreales</taxon>
        <taxon>Hypocreaceae</taxon>
        <taxon>Trichoderma</taxon>
    </lineage>
</organism>
<name>A0ABY2H085_9HYPO</name>
<keyword evidence="2" id="KW-1185">Reference proteome</keyword>
<dbReference type="GeneID" id="300578115"/>
<protein>
    <submittedName>
        <fullName evidence="1">Uncharacterized protein</fullName>
    </submittedName>
</protein>
<accession>A0ABY2H085</accession>
<sequence length="159" mass="17497">MAAESPGQLIWQQRCKIKATLSSRILFSGRQRSYCGLAGRAHAATRPVPCIREADQLPHGRLHRVMTTTQEPSPDRLRPAAIESLIVTANFKFKQAAASLEFPDTRPVPPWALLESSCGREAMGDAMPCCGYEFAGLSDGQWIHFLVTQVSTLGNSMRI</sequence>